<comment type="caution">
    <text evidence="1">The sequence shown here is derived from an EMBL/GenBank/DDBJ whole genome shotgun (WGS) entry which is preliminary data.</text>
</comment>
<dbReference type="EMBL" id="BDGG01000023">
    <property type="protein sequence ID" value="GAV09573.1"/>
    <property type="molecule type" value="Genomic_DNA"/>
</dbReference>
<accession>A0A1D1W9H1</accession>
<organism evidence="1 2">
    <name type="scientific">Ramazzottius varieornatus</name>
    <name type="common">Water bear</name>
    <name type="synonym">Tardigrade</name>
    <dbReference type="NCBI Taxonomy" id="947166"/>
    <lineage>
        <taxon>Eukaryota</taxon>
        <taxon>Metazoa</taxon>
        <taxon>Ecdysozoa</taxon>
        <taxon>Tardigrada</taxon>
        <taxon>Eutardigrada</taxon>
        <taxon>Parachela</taxon>
        <taxon>Hypsibioidea</taxon>
        <taxon>Ramazzottiidae</taxon>
        <taxon>Ramazzottius</taxon>
    </lineage>
</organism>
<dbReference type="AlphaFoldDB" id="A0A1D1W9H1"/>
<feature type="non-terminal residue" evidence="1">
    <location>
        <position position="1"/>
    </location>
</feature>
<dbReference type="Proteomes" id="UP000186922">
    <property type="component" value="Unassembled WGS sequence"/>
</dbReference>
<keyword evidence="2" id="KW-1185">Reference proteome</keyword>
<sequence length="35" mass="3932">QMVALTPSTRTMQARFGMESPIEELTVENPAVPYH</sequence>
<name>A0A1D1W9H1_RAMVA</name>
<evidence type="ECO:0000313" key="2">
    <source>
        <dbReference type="Proteomes" id="UP000186922"/>
    </source>
</evidence>
<evidence type="ECO:0000313" key="1">
    <source>
        <dbReference type="EMBL" id="GAV09573.1"/>
    </source>
</evidence>
<proteinExistence type="predicted"/>
<reference evidence="1 2" key="1">
    <citation type="journal article" date="2016" name="Nat. Commun.">
        <title>Extremotolerant tardigrade genome and improved radiotolerance of human cultured cells by tardigrade-unique protein.</title>
        <authorList>
            <person name="Hashimoto T."/>
            <person name="Horikawa D.D."/>
            <person name="Saito Y."/>
            <person name="Kuwahara H."/>
            <person name="Kozuka-Hata H."/>
            <person name="Shin-I T."/>
            <person name="Minakuchi Y."/>
            <person name="Ohishi K."/>
            <person name="Motoyama A."/>
            <person name="Aizu T."/>
            <person name="Enomoto A."/>
            <person name="Kondo K."/>
            <person name="Tanaka S."/>
            <person name="Hara Y."/>
            <person name="Koshikawa S."/>
            <person name="Sagara H."/>
            <person name="Miura T."/>
            <person name="Yokobori S."/>
            <person name="Miyagawa K."/>
            <person name="Suzuki Y."/>
            <person name="Kubo T."/>
            <person name="Oyama M."/>
            <person name="Kohara Y."/>
            <person name="Fujiyama A."/>
            <person name="Arakawa K."/>
            <person name="Katayama T."/>
            <person name="Toyoda A."/>
            <person name="Kunieda T."/>
        </authorList>
    </citation>
    <scope>NUCLEOTIDE SEQUENCE [LARGE SCALE GENOMIC DNA]</scope>
    <source>
        <strain evidence="1 2">YOKOZUNA-1</strain>
    </source>
</reference>
<protein>
    <submittedName>
        <fullName evidence="1">Uncharacterized protein</fullName>
    </submittedName>
</protein>
<gene>
    <name evidence="1" type="primary">RvY_19081-1</name>
    <name evidence="1" type="synonym">RvY_19081.1</name>
    <name evidence="1" type="ORF">RvY_19081</name>
</gene>